<comment type="caution">
    <text evidence="3">The sequence shown here is derived from an EMBL/GenBank/DDBJ whole genome shotgun (WGS) entry which is preliminary data.</text>
</comment>
<accession>A0ABU8ZKU1</accession>
<keyword evidence="4" id="KW-1185">Reference proteome</keyword>
<organism evidence="3 4">
    <name type="scientific">Acinetobacter junii</name>
    <dbReference type="NCBI Taxonomy" id="40215"/>
    <lineage>
        <taxon>Bacteria</taxon>
        <taxon>Pseudomonadati</taxon>
        <taxon>Pseudomonadota</taxon>
        <taxon>Gammaproteobacteria</taxon>
        <taxon>Moraxellales</taxon>
        <taxon>Moraxellaceae</taxon>
        <taxon>Acinetobacter</taxon>
    </lineage>
</organism>
<dbReference type="PANTHER" id="PTHR35604">
    <property type="entry name" value="TRANSPOSASE INSH FOR INSERTION SEQUENCE ELEMENT IS5A-RELATED"/>
    <property type="match status" value="1"/>
</dbReference>
<feature type="non-terminal residue" evidence="3">
    <location>
        <position position="1"/>
    </location>
</feature>
<protein>
    <submittedName>
        <fullName evidence="3">Transposase</fullName>
    </submittedName>
</protein>
<proteinExistence type="predicted"/>
<dbReference type="EMBL" id="JBBMLE010000194">
    <property type="protein sequence ID" value="MEK0254218.1"/>
    <property type="molecule type" value="Genomic_DNA"/>
</dbReference>
<dbReference type="RefSeq" id="WP_340498256.1">
    <property type="nucleotide sequence ID" value="NZ_JBBMLE010000194.1"/>
</dbReference>
<name>A0ABU8ZKU1_ACIJU</name>
<sequence length="129" mass="14789">VETTPANVHDSQCFTTLLTDDESAVYADSAYKSQAHDDYLAEHEPPIKNHIHDRAWRNTPLTEQQKRNNTQKSQTRNTVERVFGHFKLHYGMSKARHLGLMQFHTSTLLASMVHNLKTALSLKRKYGLA</sequence>
<evidence type="ECO:0000256" key="1">
    <source>
        <dbReference type="SAM" id="MobiDB-lite"/>
    </source>
</evidence>
<dbReference type="PANTHER" id="PTHR35604:SF2">
    <property type="entry name" value="TRANSPOSASE INSH FOR INSERTION SEQUENCE ELEMENT IS5A-RELATED"/>
    <property type="match status" value="1"/>
</dbReference>
<feature type="compositionally biased region" description="Polar residues" evidence="1">
    <location>
        <begin position="59"/>
        <end position="77"/>
    </location>
</feature>
<dbReference type="Pfam" id="PF01609">
    <property type="entry name" value="DDE_Tnp_1"/>
    <property type="match status" value="1"/>
</dbReference>
<gene>
    <name evidence="3" type="ORF">WM018_17640</name>
</gene>
<evidence type="ECO:0000313" key="3">
    <source>
        <dbReference type="EMBL" id="MEK0254218.1"/>
    </source>
</evidence>
<dbReference type="Proteomes" id="UP001498501">
    <property type="component" value="Unassembled WGS sequence"/>
</dbReference>
<dbReference type="InterPro" id="IPR002559">
    <property type="entry name" value="Transposase_11"/>
</dbReference>
<evidence type="ECO:0000313" key="4">
    <source>
        <dbReference type="Proteomes" id="UP001498501"/>
    </source>
</evidence>
<evidence type="ECO:0000259" key="2">
    <source>
        <dbReference type="Pfam" id="PF01609"/>
    </source>
</evidence>
<feature type="domain" description="Transposase IS4-like" evidence="2">
    <location>
        <begin position="2"/>
        <end position="116"/>
    </location>
</feature>
<reference evidence="3 4" key="1">
    <citation type="submission" date="2024-03" db="EMBL/GenBank/DDBJ databases">
        <title>Cross-transmission of Acinetobacter junii carrying blaOXA-58 in a neonatal intensive care unit.</title>
        <authorList>
            <person name="Bour M."/>
            <person name="Potron A."/>
            <person name="Lecointe D."/>
        </authorList>
    </citation>
    <scope>NUCLEOTIDE SEQUENCE [LARGE SCALE GENOMIC DNA]</scope>
    <source>
        <strain evidence="3 4">21A3096 case 1</strain>
    </source>
</reference>
<feature type="region of interest" description="Disordered" evidence="1">
    <location>
        <begin position="58"/>
        <end position="77"/>
    </location>
</feature>